<evidence type="ECO:0000313" key="1">
    <source>
        <dbReference type="EMBL" id="ASX25793.1"/>
    </source>
</evidence>
<gene>
    <name evidence="1" type="ORF">BA171_01135</name>
</gene>
<dbReference type="Proteomes" id="UP000216438">
    <property type="component" value="Chromosome"/>
</dbReference>
<accession>A0A249DW63</accession>
<dbReference type="EMBL" id="CP016303">
    <property type="protein sequence ID" value="ASX25793.1"/>
    <property type="molecule type" value="Genomic_DNA"/>
</dbReference>
<protein>
    <submittedName>
        <fullName evidence="1">Uncharacterized protein</fullName>
    </submittedName>
</protein>
<evidence type="ECO:0000313" key="2">
    <source>
        <dbReference type="Proteomes" id="UP000216438"/>
    </source>
</evidence>
<sequence length="158" mass="18016">MLESNWAINKNVKATCTLAARILHSTVDDAFKYDTNQASGVMSLKKHNDFTEIKFLISVNKNSSGELVSINTFDQFLIEHAAKNSDSGIIVVDNEFFSKTKFFDEQTPEKYKGMGFQLVDNDNKHYGDSRVCMLLDLNKSPLWEKDSNGKWCFKETNQ</sequence>
<dbReference type="RefSeq" id="WP_095591328.1">
    <property type="nucleotide sequence ID" value="NZ_CP016303.1"/>
</dbReference>
<reference evidence="2" key="1">
    <citation type="submission" date="2016-06" db="EMBL/GenBank/DDBJ databases">
        <authorList>
            <person name="Chen W."/>
            <person name="Hasegawa D.K."/>
        </authorList>
    </citation>
    <scope>NUCLEOTIDE SEQUENCE [LARGE SCALE GENOMIC DNA]</scope>
    <source>
        <strain evidence="2">MEAM1</strain>
    </source>
</reference>
<reference evidence="1 2" key="2">
    <citation type="submission" date="2017-09" db="EMBL/GenBank/DDBJ databases">
        <title>The genome of whitefly Bemisia tabaci, a global crop pest, provides novel insights into virus transmission, host adaptation and insecticide resistance.</title>
        <authorList>
            <person name="Kaur N."/>
            <person name="Kliot A."/>
            <person name="Pinheiro P.V."/>
            <person name="Luan J."/>
            <person name="Zheng Y."/>
            <person name="Liu W."/>
            <person name="Sun H."/>
            <person name="Yang X."/>
            <person name="Xu Y."/>
            <person name="Luo Y."/>
            <person name="Kruse A."/>
            <person name="Fisher T.W."/>
            <person name="Nelson D.R."/>
            <person name="Elimelech M."/>
            <person name="MacCoss M."/>
            <person name="Johnson R."/>
            <person name="Cohen E."/>
            <person name="Hunter W.B."/>
            <person name="Brown J.K."/>
            <person name="Jander G."/>
            <person name="Cilia M."/>
            <person name="Douglas A.E."/>
            <person name="Ghanim M."/>
            <person name="Simmons A.M."/>
            <person name="Wintermantel W.M."/>
            <person name="Ling K.-S."/>
            <person name="Fei Z."/>
        </authorList>
    </citation>
    <scope>NUCLEOTIDE SEQUENCE [LARGE SCALE GENOMIC DNA]</scope>
    <source>
        <strain evidence="1 2">MEAM1</strain>
    </source>
</reference>
<dbReference type="AlphaFoldDB" id="A0A249DW63"/>
<proteinExistence type="predicted"/>
<organism evidence="1 2">
    <name type="scientific">Candidatus Hamiltonella defensa</name>
    <name type="common">Bemisia tabaci</name>
    <dbReference type="NCBI Taxonomy" id="672795"/>
    <lineage>
        <taxon>Bacteria</taxon>
        <taxon>Pseudomonadati</taxon>
        <taxon>Pseudomonadota</taxon>
        <taxon>Gammaproteobacteria</taxon>
        <taxon>Enterobacterales</taxon>
        <taxon>Enterobacteriaceae</taxon>
        <taxon>aphid secondary symbionts</taxon>
        <taxon>Candidatus Williamhamiltonella</taxon>
    </lineage>
</organism>
<name>A0A249DW63_9ENTR</name>